<dbReference type="PANTHER" id="PTHR45736">
    <property type="entry name" value="ZINC FINGER MYM-TYPE PROTEIN"/>
    <property type="match status" value="1"/>
</dbReference>
<dbReference type="InterPro" id="IPR051284">
    <property type="entry name" value="ZnF_MYMT-QRICH1"/>
</dbReference>
<sequence>MCDSCGRKGKLKQSLPLLGEVKHFCGISCLLKFCCDKVATQGEVLKATGEATPVIASVMSLADQPAGKSKSADKPAQQGTEPKRTRSCICVTPFSFYIKVSCFYLSPTASKSKSKNCGNLPVPMFLPVTMDSAERIVETIQEIKQKIPSDPYEAELILMAEMVAEEDEEKNNKLETQKEKASGKEMESKETPAPD</sequence>
<organism evidence="2 3">
    <name type="scientific">Xenoophorus captivus</name>
    <dbReference type="NCBI Taxonomy" id="1517983"/>
    <lineage>
        <taxon>Eukaryota</taxon>
        <taxon>Metazoa</taxon>
        <taxon>Chordata</taxon>
        <taxon>Craniata</taxon>
        <taxon>Vertebrata</taxon>
        <taxon>Euteleostomi</taxon>
        <taxon>Actinopterygii</taxon>
        <taxon>Neopterygii</taxon>
        <taxon>Teleostei</taxon>
        <taxon>Neoteleostei</taxon>
        <taxon>Acanthomorphata</taxon>
        <taxon>Ovalentaria</taxon>
        <taxon>Atherinomorphae</taxon>
        <taxon>Cyprinodontiformes</taxon>
        <taxon>Goodeidae</taxon>
        <taxon>Xenoophorus</taxon>
    </lineage>
</organism>
<evidence type="ECO:0000313" key="2">
    <source>
        <dbReference type="EMBL" id="MEQ2208045.1"/>
    </source>
</evidence>
<keyword evidence="3" id="KW-1185">Reference proteome</keyword>
<evidence type="ECO:0000256" key="1">
    <source>
        <dbReference type="SAM" id="MobiDB-lite"/>
    </source>
</evidence>
<feature type="non-terminal residue" evidence="2">
    <location>
        <position position="195"/>
    </location>
</feature>
<accession>A0ABV0RIP9</accession>
<dbReference type="EMBL" id="JAHRIN010047469">
    <property type="protein sequence ID" value="MEQ2208045.1"/>
    <property type="molecule type" value="Genomic_DNA"/>
</dbReference>
<gene>
    <name evidence="2" type="ORF">XENOCAPTIV_023800</name>
</gene>
<dbReference type="PANTHER" id="PTHR45736:SF5">
    <property type="entry name" value="ZINC FINGER MYM-TYPE PROTEIN 4"/>
    <property type="match status" value="1"/>
</dbReference>
<proteinExistence type="predicted"/>
<name>A0ABV0RIP9_9TELE</name>
<feature type="region of interest" description="Disordered" evidence="1">
    <location>
        <begin position="165"/>
        <end position="195"/>
    </location>
</feature>
<feature type="compositionally biased region" description="Basic and acidic residues" evidence="1">
    <location>
        <begin position="170"/>
        <end position="195"/>
    </location>
</feature>
<reference evidence="2 3" key="1">
    <citation type="submission" date="2021-06" db="EMBL/GenBank/DDBJ databases">
        <authorList>
            <person name="Palmer J.M."/>
        </authorList>
    </citation>
    <scope>NUCLEOTIDE SEQUENCE [LARGE SCALE GENOMIC DNA]</scope>
    <source>
        <strain evidence="2 3">XC_2019</strain>
        <tissue evidence="2">Muscle</tissue>
    </source>
</reference>
<protein>
    <submittedName>
        <fullName evidence="2">Uncharacterized protein</fullName>
    </submittedName>
</protein>
<comment type="caution">
    <text evidence="2">The sequence shown here is derived from an EMBL/GenBank/DDBJ whole genome shotgun (WGS) entry which is preliminary data.</text>
</comment>
<evidence type="ECO:0000313" key="3">
    <source>
        <dbReference type="Proteomes" id="UP001434883"/>
    </source>
</evidence>
<dbReference type="Proteomes" id="UP001434883">
    <property type="component" value="Unassembled WGS sequence"/>
</dbReference>